<dbReference type="AlphaFoldDB" id="A0A6B3LCE6"/>
<proteinExistence type="predicted"/>
<dbReference type="RefSeq" id="WP_164364126.1">
    <property type="nucleotide sequence ID" value="NZ_CP066776.1"/>
</dbReference>
<organism evidence="1 2">
    <name type="scientific">Sulfuriroseicoccus oceanibius</name>
    <dbReference type="NCBI Taxonomy" id="2707525"/>
    <lineage>
        <taxon>Bacteria</taxon>
        <taxon>Pseudomonadati</taxon>
        <taxon>Verrucomicrobiota</taxon>
        <taxon>Verrucomicrobiia</taxon>
        <taxon>Verrucomicrobiales</taxon>
        <taxon>Verrucomicrobiaceae</taxon>
        <taxon>Sulfuriroseicoccus</taxon>
    </lineage>
</organism>
<sequence>MKPFVALLAVAAGMVAFAPMTAEAGKKDRHSRHHHKHHNHHYSHDCGHCGHKVRKVRQLVGYDCGGCPIYRWVVVSHRCKPAHHQRYRHHDWNRRYDGCRSGYYRNRDNRAYFSFSW</sequence>
<name>A0A6B3LCE6_9BACT</name>
<dbReference type="KEGG" id="soa:G3M56_005110"/>
<reference evidence="1 2" key="1">
    <citation type="submission" date="2020-12" db="EMBL/GenBank/DDBJ databases">
        <title>Sulforoseuscoccus oceanibium gen. nov., sp. nov., a representative of the phylum Verrucomicrobia with special cytoplasmic membrane, and proposal of Sulforoseuscoccusaceae fam. nov.</title>
        <authorList>
            <person name="Xi F."/>
        </authorList>
    </citation>
    <scope>NUCLEOTIDE SEQUENCE [LARGE SCALE GENOMIC DNA]</scope>
    <source>
        <strain evidence="1 2">T37</strain>
    </source>
</reference>
<keyword evidence="2" id="KW-1185">Reference proteome</keyword>
<dbReference type="Proteomes" id="UP000475117">
    <property type="component" value="Chromosome"/>
</dbReference>
<gene>
    <name evidence="1" type="ORF">G3M56_005110</name>
</gene>
<evidence type="ECO:0000313" key="1">
    <source>
        <dbReference type="EMBL" id="QQL45960.1"/>
    </source>
</evidence>
<dbReference type="EMBL" id="CP066776">
    <property type="protein sequence ID" value="QQL45960.1"/>
    <property type="molecule type" value="Genomic_DNA"/>
</dbReference>
<accession>A0A6B3LCE6</accession>
<evidence type="ECO:0000313" key="2">
    <source>
        <dbReference type="Proteomes" id="UP000475117"/>
    </source>
</evidence>
<protein>
    <submittedName>
        <fullName evidence="1">Uncharacterized protein</fullName>
    </submittedName>
</protein>